<keyword evidence="1" id="KW-0723">Serine/threonine-protein kinase</keyword>
<dbReference type="PANTHER" id="PTHR45992:SF2">
    <property type="entry name" value="EUKARYOTIC ELONGATION FACTOR 2 KINASE"/>
    <property type="match status" value="1"/>
</dbReference>
<dbReference type="Pfam" id="PF02816">
    <property type="entry name" value="Alpha_kinase"/>
    <property type="match status" value="1"/>
</dbReference>
<evidence type="ECO:0000259" key="7">
    <source>
        <dbReference type="PROSITE" id="PS51158"/>
    </source>
</evidence>
<reference evidence="8 9" key="1">
    <citation type="journal article" date="2020" name="ISME J.">
        <title>Uncovering the hidden diversity of litter-decomposition mechanisms in mushroom-forming fungi.</title>
        <authorList>
            <person name="Floudas D."/>
            <person name="Bentzer J."/>
            <person name="Ahren D."/>
            <person name="Johansson T."/>
            <person name="Persson P."/>
            <person name="Tunlid A."/>
        </authorList>
    </citation>
    <scope>NUCLEOTIDE SEQUENCE [LARGE SCALE GENOMIC DNA]</scope>
    <source>
        <strain evidence="8 9">CBS 406.79</strain>
    </source>
</reference>
<evidence type="ECO:0000256" key="6">
    <source>
        <dbReference type="SAM" id="MobiDB-lite"/>
    </source>
</evidence>
<proteinExistence type="predicted"/>
<dbReference type="InterPro" id="IPR004166">
    <property type="entry name" value="a-kinase_dom"/>
</dbReference>
<gene>
    <name evidence="8" type="ORF">D9757_005960</name>
</gene>
<dbReference type="GO" id="GO:0005524">
    <property type="term" value="F:ATP binding"/>
    <property type="evidence" value="ECO:0007669"/>
    <property type="project" value="UniProtKB-KW"/>
</dbReference>
<dbReference type="CDD" id="cd04515">
    <property type="entry name" value="Alpha_kinase"/>
    <property type="match status" value="1"/>
</dbReference>
<evidence type="ECO:0000256" key="2">
    <source>
        <dbReference type="ARBA" id="ARBA00022679"/>
    </source>
</evidence>
<dbReference type="Gene3D" id="3.20.200.10">
    <property type="entry name" value="MHCK/EF2 kinase"/>
    <property type="match status" value="1"/>
</dbReference>
<keyword evidence="3" id="KW-0547">Nucleotide-binding</keyword>
<dbReference type="GO" id="GO:0004674">
    <property type="term" value="F:protein serine/threonine kinase activity"/>
    <property type="evidence" value="ECO:0007669"/>
    <property type="project" value="UniProtKB-KW"/>
</dbReference>
<keyword evidence="5" id="KW-0067">ATP-binding</keyword>
<feature type="compositionally biased region" description="Basic residues" evidence="6">
    <location>
        <begin position="629"/>
        <end position="643"/>
    </location>
</feature>
<evidence type="ECO:0000256" key="1">
    <source>
        <dbReference type="ARBA" id="ARBA00022527"/>
    </source>
</evidence>
<dbReference type="InterPro" id="IPR051852">
    <property type="entry name" value="Alpha-type_PK"/>
</dbReference>
<dbReference type="EMBL" id="JAACJN010000020">
    <property type="protein sequence ID" value="KAF5389707.1"/>
    <property type="molecule type" value="Genomic_DNA"/>
</dbReference>
<accession>A0A8H5MD84</accession>
<keyword evidence="9" id="KW-1185">Reference proteome</keyword>
<sequence length="701" mass="78468">MHKDFCPKCAQLEGLDRKSKIYLEVTCRSCGVIRRHGMPTSADPSLQSCGASVCNDMLDPMADQVASTTATPNVRAMPGTHTELAKRTMDRLKANPFASKISLLPIDKVKQIYHQEQATRNIGFGYTYKIHWEVIFIEKPAKFSTTQGIGSFMLTFKSGNTFMDEIKATMLELANVKWNTSEVHEYILPSEASLRFRKGLNPIAGTEHLKLDEFYAQHSRQDVNCFTGNLPPSIKPSKGAKDRTLYFELSVNYKAYMNRVQGSAEMLKSRSSLSLSASRINGSSLTRKRTTSSLSSQILKRAPKHQAALDLTVYNPVEIAFRKIKVEIDRDYQPMLRLLSESVMGTLHDKPFAHGGMKVVFDIEINGEEYVAKCYEKFTNTADAPKSQVMDALKVDENKKLITLDAARLVSCQDFLRHFYSLVDGTRVQKVDRNIIVSSCFLLQESEFNPSKASGIQISKDSLGADEGITWLVEPKRSPTVEKFTGTLVHGRAHFGGLTSETVHAFAHFVYSFTQQQLVVADLQGKLKLCLRHSPLHFTLRRILKYSITGTWTSIDGKNVLILFDPMTHTQNGASGAGDHGQQGILSFENDHECGPVCVALGLNNDTDEGKDSENDELDPESEEETSHPHKSRSKPRGQTRAKRAFDPVRDAAEPPAYRRCWLLTVVKKSAFSVREASYYDRSSAHLAPLQPPKIQWDDTK</sequence>
<evidence type="ECO:0000313" key="8">
    <source>
        <dbReference type="EMBL" id="KAF5389707.1"/>
    </source>
</evidence>
<evidence type="ECO:0000256" key="5">
    <source>
        <dbReference type="ARBA" id="ARBA00022840"/>
    </source>
</evidence>
<keyword evidence="4" id="KW-0418">Kinase</keyword>
<feature type="domain" description="Alpha-type protein kinase" evidence="7">
    <location>
        <begin position="313"/>
        <end position="606"/>
    </location>
</feature>
<keyword evidence="2" id="KW-0808">Transferase</keyword>
<feature type="region of interest" description="Disordered" evidence="6">
    <location>
        <begin position="679"/>
        <end position="701"/>
    </location>
</feature>
<feature type="region of interest" description="Disordered" evidence="6">
    <location>
        <begin position="605"/>
        <end position="650"/>
    </location>
</feature>
<dbReference type="Proteomes" id="UP000518752">
    <property type="component" value="Unassembled WGS sequence"/>
</dbReference>
<evidence type="ECO:0000256" key="3">
    <source>
        <dbReference type="ARBA" id="ARBA00022741"/>
    </source>
</evidence>
<evidence type="ECO:0000256" key="4">
    <source>
        <dbReference type="ARBA" id="ARBA00022777"/>
    </source>
</evidence>
<protein>
    <recommendedName>
        <fullName evidence="7">Alpha-type protein kinase domain-containing protein</fullName>
    </recommendedName>
</protein>
<dbReference type="GO" id="GO:0031037">
    <property type="term" value="P:myosin II filament disassembly"/>
    <property type="evidence" value="ECO:0007669"/>
    <property type="project" value="TreeGrafter"/>
</dbReference>
<evidence type="ECO:0000313" key="9">
    <source>
        <dbReference type="Proteomes" id="UP000518752"/>
    </source>
</evidence>
<dbReference type="PROSITE" id="PS51158">
    <property type="entry name" value="ALPHA_KINASE"/>
    <property type="match status" value="1"/>
</dbReference>
<feature type="compositionally biased region" description="Acidic residues" evidence="6">
    <location>
        <begin position="614"/>
        <end position="624"/>
    </location>
</feature>
<name>A0A8H5MD84_9AGAR</name>
<comment type="caution">
    <text evidence="8">The sequence shown here is derived from an EMBL/GenBank/DDBJ whole genome shotgun (WGS) entry which is preliminary data.</text>
</comment>
<dbReference type="PANTHER" id="PTHR45992">
    <property type="entry name" value="EUKARYOTIC ELONGATION FACTOR 2 KINASE-RELATED"/>
    <property type="match status" value="1"/>
</dbReference>
<dbReference type="AlphaFoldDB" id="A0A8H5MD84"/>
<dbReference type="SUPFAM" id="SSF56112">
    <property type="entry name" value="Protein kinase-like (PK-like)"/>
    <property type="match status" value="1"/>
</dbReference>
<dbReference type="OrthoDB" id="2744370at2759"/>
<organism evidence="8 9">
    <name type="scientific">Collybiopsis confluens</name>
    <dbReference type="NCBI Taxonomy" id="2823264"/>
    <lineage>
        <taxon>Eukaryota</taxon>
        <taxon>Fungi</taxon>
        <taxon>Dikarya</taxon>
        <taxon>Basidiomycota</taxon>
        <taxon>Agaricomycotina</taxon>
        <taxon>Agaricomycetes</taxon>
        <taxon>Agaricomycetidae</taxon>
        <taxon>Agaricales</taxon>
        <taxon>Marasmiineae</taxon>
        <taxon>Omphalotaceae</taxon>
        <taxon>Collybiopsis</taxon>
    </lineage>
</organism>
<dbReference type="InterPro" id="IPR011009">
    <property type="entry name" value="Kinase-like_dom_sf"/>
</dbReference>
<dbReference type="GO" id="GO:1903013">
    <property type="term" value="P:response to differentiation-inducing factor 1"/>
    <property type="evidence" value="ECO:0007669"/>
    <property type="project" value="TreeGrafter"/>
</dbReference>